<feature type="region of interest" description="Disordered" evidence="1">
    <location>
        <begin position="67"/>
        <end position="102"/>
    </location>
</feature>
<dbReference type="Proteomes" id="UP001321249">
    <property type="component" value="Unassembled WGS sequence"/>
</dbReference>
<dbReference type="Proteomes" id="UP001219901">
    <property type="component" value="Chromosome"/>
</dbReference>
<sequence length="247" mass="25907">MSAITMNEKIRFLSISSIVIMSLAITACSSDSEPTPAAPVPPTSVPTQVIPTPTEQPTVVPTIAPATPTSTPTPAPTISPTSTPTVTPVPPTPTSVPPTPAPTEVPYPSEISFNDKFETGPDGWVVGFADLPVDWSDELYELNSDFKQMPEGLDGNGIYIQGHNRSDDLFMYLTKEVTGLKPNTSYEVTIAIDLATNVPGGMMGIGGSPGDSVYVKAGASTNEPTISEDNIGHLRISIDKGNQASHG</sequence>
<reference evidence="4 5" key="1">
    <citation type="submission" date="2019-11" db="EMBL/GenBank/DDBJ databases">
        <authorList>
            <person name="Cho J.-C."/>
        </authorList>
    </citation>
    <scope>NUCLEOTIDE SEQUENCE [LARGE SCALE GENOMIC DNA]</scope>
    <source>
        <strain evidence="3 4">JH1073</strain>
        <strain evidence="2 5">JH702</strain>
    </source>
</reference>
<dbReference type="AlphaFoldDB" id="A0AAJ6CT66"/>
<evidence type="ECO:0000313" key="2">
    <source>
        <dbReference type="EMBL" id="MDG0867602.1"/>
    </source>
</evidence>
<reference evidence="4" key="3">
    <citation type="submission" date="2023-06" db="EMBL/GenBank/DDBJ databases">
        <title>Pangenomics reveal diversification of enzyme families and niche specialization in globally abundant SAR202 bacteria.</title>
        <authorList>
            <person name="Saw J.H.W."/>
        </authorList>
    </citation>
    <scope>NUCLEOTIDE SEQUENCE [LARGE SCALE GENOMIC DNA]</scope>
    <source>
        <strain evidence="4">JH1073</strain>
    </source>
</reference>
<evidence type="ECO:0000256" key="1">
    <source>
        <dbReference type="SAM" id="MobiDB-lite"/>
    </source>
</evidence>
<proteinExistence type="predicted"/>
<dbReference type="EMBL" id="CP046147">
    <property type="protein sequence ID" value="WFG40028.1"/>
    <property type="molecule type" value="Genomic_DNA"/>
</dbReference>
<name>A0AAJ6CT66_9CHLR</name>
<dbReference type="EMBL" id="WMBE01000003">
    <property type="protein sequence ID" value="MDG0867602.1"/>
    <property type="molecule type" value="Genomic_DNA"/>
</dbReference>
<organism evidence="3 4">
    <name type="scientific">Candidatus Lucifugimonas marina</name>
    <dbReference type="NCBI Taxonomy" id="3038979"/>
    <lineage>
        <taxon>Bacteria</taxon>
        <taxon>Bacillati</taxon>
        <taxon>Chloroflexota</taxon>
        <taxon>Dehalococcoidia</taxon>
        <taxon>SAR202 cluster</taxon>
        <taxon>Candidatus Lucifugimonadales</taxon>
        <taxon>Candidatus Lucifugimonadaceae</taxon>
        <taxon>Candidatus Lucifugimonas</taxon>
    </lineage>
</organism>
<keyword evidence="4" id="KW-1185">Reference proteome</keyword>
<protein>
    <submittedName>
        <fullName evidence="3">Uncharacterized protein</fullName>
    </submittedName>
</protein>
<evidence type="ECO:0000313" key="4">
    <source>
        <dbReference type="Proteomes" id="UP001219901"/>
    </source>
</evidence>
<evidence type="ECO:0000313" key="5">
    <source>
        <dbReference type="Proteomes" id="UP001321249"/>
    </source>
</evidence>
<evidence type="ECO:0000313" key="3">
    <source>
        <dbReference type="EMBL" id="WFG40028.1"/>
    </source>
</evidence>
<feature type="compositionally biased region" description="Pro residues" evidence="1">
    <location>
        <begin position="87"/>
        <end position="102"/>
    </location>
</feature>
<accession>A0AAJ6CT66</accession>
<reference evidence="3" key="2">
    <citation type="journal article" date="2023" name="Nat. Commun.">
        <title>Cultivation of marine bacteria of the SAR202 clade.</title>
        <authorList>
            <person name="Lim Y."/>
            <person name="Seo J.H."/>
            <person name="Giovannoni S.J."/>
            <person name="Kang I."/>
            <person name="Cho J.C."/>
        </authorList>
    </citation>
    <scope>NUCLEOTIDE SEQUENCE</scope>
    <source>
        <strain evidence="3">JH1073</strain>
    </source>
</reference>
<gene>
    <name evidence="2" type="ORF">GKO46_11045</name>
    <name evidence="3" type="ORF">GKO48_10495</name>
</gene>
<dbReference type="RefSeq" id="WP_342835961.1">
    <property type="nucleotide sequence ID" value="NZ_CP046147.1"/>
</dbReference>